<dbReference type="GO" id="GO:0003937">
    <property type="term" value="F:IMP cyclohydrolase activity"/>
    <property type="evidence" value="ECO:0007669"/>
    <property type="project" value="UniProtKB-UniRule"/>
</dbReference>
<dbReference type="SUPFAM" id="SSF53927">
    <property type="entry name" value="Cytidine deaminase-like"/>
    <property type="match status" value="1"/>
</dbReference>
<name>A0A809R835_9BACT</name>
<comment type="pathway">
    <text evidence="1 10">Purine metabolism; IMP biosynthesis via de novo pathway; IMP from 5-formamido-1-(5-phospho-D-ribosyl)imidazole-4-carboxamide: step 1/1.</text>
</comment>
<feature type="domain" description="MGS-like" evidence="11">
    <location>
        <begin position="1"/>
        <end position="143"/>
    </location>
</feature>
<keyword evidence="4 10" id="KW-0808">Transferase</keyword>
<dbReference type="Pfam" id="PF02142">
    <property type="entry name" value="MGS"/>
    <property type="match status" value="1"/>
</dbReference>
<dbReference type="SMART" id="SM00851">
    <property type="entry name" value="MGS"/>
    <property type="match status" value="1"/>
</dbReference>
<evidence type="ECO:0000256" key="4">
    <source>
        <dbReference type="ARBA" id="ARBA00022679"/>
    </source>
</evidence>
<comment type="domain">
    <text evidence="10">The IMP cyclohydrolase activity resides in the N-terminal region.</text>
</comment>
<evidence type="ECO:0000256" key="2">
    <source>
        <dbReference type="ARBA" id="ARBA00004954"/>
    </source>
</evidence>
<comment type="pathway">
    <text evidence="2 10">Purine metabolism; IMP biosynthesis via de novo pathway; 5-formamido-1-(5-phospho-D-ribosyl)imidazole-4-carboxamide from 5-amino-1-(5-phospho-D-ribosyl)imidazole-4-carboxamide (10-formyl THF route): step 1/1.</text>
</comment>
<dbReference type="InterPro" id="IPR036914">
    <property type="entry name" value="MGS-like_dom_sf"/>
</dbReference>
<evidence type="ECO:0000313" key="13">
    <source>
        <dbReference type="Proteomes" id="UP000662873"/>
    </source>
</evidence>
<organism evidence="12 13">
    <name type="scientific">Candidatus Nitrosymbiomonas proteolyticus</name>
    <dbReference type="NCBI Taxonomy" id="2608984"/>
    <lineage>
        <taxon>Bacteria</taxon>
        <taxon>Bacillati</taxon>
        <taxon>Armatimonadota</taxon>
        <taxon>Armatimonadota incertae sedis</taxon>
        <taxon>Candidatus Nitrosymbiomonas</taxon>
    </lineage>
</organism>
<evidence type="ECO:0000256" key="1">
    <source>
        <dbReference type="ARBA" id="ARBA00004844"/>
    </source>
</evidence>
<dbReference type="EC" id="3.5.4.10" evidence="10"/>
<evidence type="ECO:0000313" key="12">
    <source>
        <dbReference type="EMBL" id="BBO23629.1"/>
    </source>
</evidence>
<sequence length="513" mass="55132">MRRALISVTDKSGIVEFAQGLQELGFEVVATGGTSARLQEAGVSVTDVSEVTGFPEILDGRVKTLHPHVHAGLLADRSNPEHVQELARKGIPPIDVLCVNLYDFESATQTRAELGRLIESIDIGGPAMIRAAAKNYGSVYVVVEPKDYAAVLDSLRSGGDESLRLGLAAKAFRHTAFYDSMVSRTLTGLTEEGPFPEKLTIGFRKAPEPMRYGENPHQAGAKYLDPLQVAASLVPLGQQAKEISYNNWLDADCAWNLVLDLQPRTCAILKHGNPCGVARSTSLAASYRLAKAADPVSSYGGIVAFRGAVDRACAEAMTEKGNFIEVVVSEGWESEDVLKRFREGAAWAPNTRVLVGDPAAARPPTQLRSIRGGVLVQESDFDPEDRDWVTVTARKPTDFELAAMKFLWKIVPHVKSNAIVVGTANELLGVGAGQMNRVQSVRLALEQAAERSVGAVLASDAFFPFKDGIETAAEAGITAVVQPGGSKRDEEVILAANEAGMAMVFTGVRHFQH</sequence>
<evidence type="ECO:0000256" key="10">
    <source>
        <dbReference type="HAMAP-Rule" id="MF_00139"/>
    </source>
</evidence>
<evidence type="ECO:0000256" key="5">
    <source>
        <dbReference type="ARBA" id="ARBA00022755"/>
    </source>
</evidence>
<accession>A0A809R835</accession>
<evidence type="ECO:0000256" key="6">
    <source>
        <dbReference type="ARBA" id="ARBA00022801"/>
    </source>
</evidence>
<dbReference type="FunFam" id="3.40.140.20:FF:000001">
    <property type="entry name" value="Bifunctional purine biosynthesis protein PurH"/>
    <property type="match status" value="1"/>
</dbReference>
<reference evidence="12" key="1">
    <citation type="journal article" name="DNA Res.">
        <title>The physiological potential of anammox bacteria as revealed by their core genome structure.</title>
        <authorList>
            <person name="Okubo T."/>
            <person name="Toyoda A."/>
            <person name="Fukuhara K."/>
            <person name="Uchiyama I."/>
            <person name="Harigaya Y."/>
            <person name="Kuroiwa M."/>
            <person name="Suzuki T."/>
            <person name="Murakami Y."/>
            <person name="Suwa Y."/>
            <person name="Takami H."/>
        </authorList>
    </citation>
    <scope>NUCLEOTIDE SEQUENCE</scope>
    <source>
        <strain evidence="12">317325-2</strain>
    </source>
</reference>
<dbReference type="Proteomes" id="UP000662873">
    <property type="component" value="Chromosome"/>
</dbReference>
<keyword evidence="7 10" id="KW-0511">Multifunctional enzyme</keyword>
<dbReference type="EMBL" id="AP021858">
    <property type="protein sequence ID" value="BBO23629.1"/>
    <property type="molecule type" value="Genomic_DNA"/>
</dbReference>
<dbReference type="AlphaFoldDB" id="A0A809R835"/>
<dbReference type="UniPathway" id="UPA00074">
    <property type="reaction ID" value="UER00133"/>
</dbReference>
<dbReference type="InterPro" id="IPR016193">
    <property type="entry name" value="Cytidine_deaminase-like"/>
</dbReference>
<dbReference type="FunFam" id="3.40.50.1380:FF:000001">
    <property type="entry name" value="Bifunctional purine biosynthesis protein PurH"/>
    <property type="match status" value="1"/>
</dbReference>
<dbReference type="PANTHER" id="PTHR11692:SF0">
    <property type="entry name" value="BIFUNCTIONAL PURINE BIOSYNTHESIS PROTEIN ATIC"/>
    <property type="match status" value="1"/>
</dbReference>
<dbReference type="PROSITE" id="PS51855">
    <property type="entry name" value="MGS"/>
    <property type="match status" value="1"/>
</dbReference>
<dbReference type="Pfam" id="PF01808">
    <property type="entry name" value="AICARFT_IMPCHas"/>
    <property type="match status" value="1"/>
</dbReference>
<dbReference type="InterPro" id="IPR024051">
    <property type="entry name" value="AICAR_Tfase_dup_dom_sf"/>
</dbReference>
<evidence type="ECO:0000256" key="8">
    <source>
        <dbReference type="ARBA" id="ARBA00050488"/>
    </source>
</evidence>
<keyword evidence="6 10" id="KW-0378">Hydrolase</keyword>
<dbReference type="CDD" id="cd01421">
    <property type="entry name" value="IMPCH"/>
    <property type="match status" value="1"/>
</dbReference>
<dbReference type="InterPro" id="IPR011607">
    <property type="entry name" value="MGS-like_dom"/>
</dbReference>
<comment type="catalytic activity">
    <reaction evidence="8 10">
        <text>(6R)-10-formyltetrahydrofolate + 5-amino-1-(5-phospho-beta-D-ribosyl)imidazole-4-carboxamide = 5-formamido-1-(5-phospho-D-ribosyl)imidazole-4-carboxamide + (6S)-5,6,7,8-tetrahydrofolate</text>
        <dbReference type="Rhea" id="RHEA:22192"/>
        <dbReference type="ChEBI" id="CHEBI:57453"/>
        <dbReference type="ChEBI" id="CHEBI:58467"/>
        <dbReference type="ChEBI" id="CHEBI:58475"/>
        <dbReference type="ChEBI" id="CHEBI:195366"/>
        <dbReference type="EC" id="2.1.2.3"/>
    </reaction>
</comment>
<dbReference type="SMART" id="SM00798">
    <property type="entry name" value="AICARFT_IMPCHas"/>
    <property type="match status" value="1"/>
</dbReference>
<dbReference type="GO" id="GO:0005829">
    <property type="term" value="C:cytosol"/>
    <property type="evidence" value="ECO:0007669"/>
    <property type="project" value="TreeGrafter"/>
</dbReference>
<dbReference type="KEGG" id="npy:NPRO_12240"/>
<dbReference type="HAMAP" id="MF_00139">
    <property type="entry name" value="PurH"/>
    <property type="match status" value="1"/>
</dbReference>
<dbReference type="SUPFAM" id="SSF52335">
    <property type="entry name" value="Methylglyoxal synthase-like"/>
    <property type="match status" value="1"/>
</dbReference>
<dbReference type="NCBIfam" id="NF002049">
    <property type="entry name" value="PRK00881.1"/>
    <property type="match status" value="1"/>
</dbReference>
<gene>
    <name evidence="10" type="primary">purH</name>
    <name evidence="12" type="ORF">NPRO_12240</name>
</gene>
<protein>
    <recommendedName>
        <fullName evidence="10">Bifunctional purine biosynthesis protein PurH</fullName>
    </recommendedName>
    <domain>
        <recommendedName>
            <fullName evidence="10">Phosphoribosylaminoimidazolecarboxamide formyltransferase</fullName>
            <ecNumber evidence="10">2.1.2.3</ecNumber>
        </recommendedName>
        <alternativeName>
            <fullName evidence="10">AICAR transformylase</fullName>
        </alternativeName>
    </domain>
    <domain>
        <recommendedName>
            <fullName evidence="10">IMP cyclohydrolase</fullName>
            <ecNumber evidence="10">3.5.4.10</ecNumber>
        </recommendedName>
        <alternativeName>
            <fullName evidence="10">ATIC</fullName>
        </alternativeName>
        <alternativeName>
            <fullName evidence="10">IMP synthase</fullName>
        </alternativeName>
        <alternativeName>
            <fullName evidence="10">Inosinicase</fullName>
        </alternativeName>
    </domain>
</protein>
<evidence type="ECO:0000256" key="3">
    <source>
        <dbReference type="ARBA" id="ARBA00007667"/>
    </source>
</evidence>
<dbReference type="GO" id="GO:0006189">
    <property type="term" value="P:'de novo' IMP biosynthetic process"/>
    <property type="evidence" value="ECO:0007669"/>
    <property type="project" value="UniProtKB-UniRule"/>
</dbReference>
<dbReference type="Gene3D" id="3.40.140.20">
    <property type="match status" value="2"/>
</dbReference>
<evidence type="ECO:0000259" key="11">
    <source>
        <dbReference type="PROSITE" id="PS51855"/>
    </source>
</evidence>
<dbReference type="PIRSF" id="PIRSF000414">
    <property type="entry name" value="AICARFT_IMPCHas"/>
    <property type="match status" value="1"/>
</dbReference>
<comment type="catalytic activity">
    <reaction evidence="9 10">
        <text>IMP + H2O = 5-formamido-1-(5-phospho-D-ribosyl)imidazole-4-carboxamide</text>
        <dbReference type="Rhea" id="RHEA:18445"/>
        <dbReference type="ChEBI" id="CHEBI:15377"/>
        <dbReference type="ChEBI" id="CHEBI:58053"/>
        <dbReference type="ChEBI" id="CHEBI:58467"/>
        <dbReference type="EC" id="3.5.4.10"/>
    </reaction>
</comment>
<dbReference type="GO" id="GO:0004643">
    <property type="term" value="F:phosphoribosylaminoimidazolecarboxamide formyltransferase activity"/>
    <property type="evidence" value="ECO:0007669"/>
    <property type="project" value="UniProtKB-UniRule"/>
</dbReference>
<evidence type="ECO:0000256" key="9">
    <source>
        <dbReference type="ARBA" id="ARBA00050687"/>
    </source>
</evidence>
<comment type="similarity">
    <text evidence="3 10">Belongs to the PurH family.</text>
</comment>
<dbReference type="EC" id="2.1.2.3" evidence="10"/>
<dbReference type="InterPro" id="IPR002695">
    <property type="entry name" value="PurH-like"/>
</dbReference>
<keyword evidence="5 10" id="KW-0658">Purine biosynthesis</keyword>
<dbReference type="PANTHER" id="PTHR11692">
    <property type="entry name" value="BIFUNCTIONAL PURINE BIOSYNTHESIS PROTEIN PURH"/>
    <property type="match status" value="1"/>
</dbReference>
<dbReference type="Gene3D" id="3.40.50.1380">
    <property type="entry name" value="Methylglyoxal synthase-like domain"/>
    <property type="match status" value="1"/>
</dbReference>
<proteinExistence type="inferred from homology"/>
<evidence type="ECO:0000256" key="7">
    <source>
        <dbReference type="ARBA" id="ARBA00023268"/>
    </source>
</evidence>